<dbReference type="eggNOG" id="KOG1968">
    <property type="taxonomic scope" value="Eukaryota"/>
</dbReference>
<dbReference type="SMART" id="SM00292">
    <property type="entry name" value="BRCT"/>
    <property type="match status" value="1"/>
</dbReference>
<dbReference type="GO" id="GO:0003677">
    <property type="term" value="F:DNA binding"/>
    <property type="evidence" value="ECO:0007669"/>
    <property type="project" value="UniProtKB-KW"/>
</dbReference>
<comment type="subcellular location">
    <subcellularLocation>
        <location evidence="1">Nucleus</location>
    </subcellularLocation>
</comment>
<feature type="compositionally biased region" description="Acidic residues" evidence="10">
    <location>
        <begin position="913"/>
        <end position="930"/>
    </location>
</feature>
<keyword evidence="5" id="KW-0235">DNA replication</keyword>
<dbReference type="Proteomes" id="UP000054988">
    <property type="component" value="Unassembled WGS sequence"/>
</dbReference>
<evidence type="ECO:0000256" key="7">
    <source>
        <dbReference type="ARBA" id="ARBA00022840"/>
    </source>
</evidence>
<dbReference type="Pfam" id="PF00533">
    <property type="entry name" value="BRCT"/>
    <property type="match status" value="1"/>
</dbReference>
<feature type="transmembrane region" description="Helical" evidence="11">
    <location>
        <begin position="1431"/>
        <end position="1453"/>
    </location>
</feature>
<evidence type="ECO:0000256" key="11">
    <source>
        <dbReference type="SAM" id="Phobius"/>
    </source>
</evidence>
<keyword evidence="11" id="KW-1133">Transmembrane helix</keyword>
<dbReference type="Pfam" id="PF00004">
    <property type="entry name" value="AAA"/>
    <property type="match status" value="1"/>
</dbReference>
<dbReference type="CDD" id="cd00009">
    <property type="entry name" value="AAA"/>
    <property type="match status" value="1"/>
</dbReference>
<dbReference type="InterPro" id="IPR047854">
    <property type="entry name" value="RFC_lid"/>
</dbReference>
<dbReference type="PANTHER" id="PTHR23389">
    <property type="entry name" value="CHROMOSOME TRANSMISSION FIDELITY FACTOR 18"/>
    <property type="match status" value="1"/>
</dbReference>
<feature type="region of interest" description="Disordered" evidence="10">
    <location>
        <begin position="1343"/>
        <end position="1377"/>
    </location>
</feature>
<dbReference type="GO" id="GO:0005663">
    <property type="term" value="C:DNA replication factor C complex"/>
    <property type="evidence" value="ECO:0007669"/>
    <property type="project" value="InterPro"/>
</dbReference>
<evidence type="ECO:0000256" key="2">
    <source>
        <dbReference type="ARBA" id="ARBA00006116"/>
    </source>
</evidence>
<feature type="compositionally biased region" description="Acidic residues" evidence="10">
    <location>
        <begin position="1292"/>
        <end position="1303"/>
    </location>
</feature>
<feature type="compositionally biased region" description="Low complexity" evidence="10">
    <location>
        <begin position="1309"/>
        <end position="1324"/>
    </location>
</feature>
<dbReference type="Gene3D" id="3.40.50.300">
    <property type="entry name" value="P-loop containing nucleotide triphosphate hydrolases"/>
    <property type="match status" value="1"/>
</dbReference>
<dbReference type="InterPro" id="IPR003959">
    <property type="entry name" value="ATPase_AAA_core"/>
</dbReference>
<feature type="compositionally biased region" description="Basic and acidic residues" evidence="10">
    <location>
        <begin position="364"/>
        <end position="380"/>
    </location>
</feature>
<evidence type="ECO:0000256" key="1">
    <source>
        <dbReference type="ARBA" id="ARBA00004123"/>
    </source>
</evidence>
<keyword evidence="7" id="KW-0067">ATP-binding</keyword>
<feature type="compositionally biased region" description="Low complexity" evidence="10">
    <location>
        <begin position="25"/>
        <end position="51"/>
    </location>
</feature>
<feature type="transmembrane region" description="Helical" evidence="11">
    <location>
        <begin position="1391"/>
        <end position="1419"/>
    </location>
</feature>
<dbReference type="eggNOG" id="KOG2687">
    <property type="taxonomic scope" value="Eukaryota"/>
</dbReference>
<dbReference type="PROSITE" id="PS50172">
    <property type="entry name" value="BRCT"/>
    <property type="match status" value="1"/>
</dbReference>
<evidence type="ECO:0000256" key="5">
    <source>
        <dbReference type="ARBA" id="ARBA00022705"/>
    </source>
</evidence>
<dbReference type="SUPFAM" id="SSF52113">
    <property type="entry name" value="BRCT domain"/>
    <property type="match status" value="1"/>
</dbReference>
<evidence type="ECO:0000256" key="9">
    <source>
        <dbReference type="ARBA" id="ARBA00023242"/>
    </source>
</evidence>
<sequence>MASSTKNTKSSGKDIRNFFGGSGSGSQKSQPTSSLGSTKGNSSKASSNSKVGAKKDNTSKAFASNSQASSSKSSDAVIVVDSDDEPVTKSKSSTSAPKRKTVTVVSSDEEEAPKPLKKKPAPAPKPRASTSFKMDVDEDEPAPKAATLKRKKATALLSSDDEQEQKSSPPKKKAATASSKTAKPKAKKAKDDDYEDQDEDDAELLPSKSKSKVPAKKTAAASEDKAEQPKKPNWAAMKAAKLAGPVAHGTKQVPDGDPNCLMGLSFVFTGELSAFSREEAIDIAKRFGGRVVGQPSSKTDYVVLGGNAGPSKLNAIKKHDLHTLNEDEFLNLIATRKGSGKLDEKTKKKMEKEQEEIKKAARELEKREREAAKEATKAEGSKIPGASGPKFADPSMQLWTTRYAPQTLKEICGNKDKVEKLLQWLNDWANSYKAGFKKPGKNGMNMYRAVLITGSPGIGKTTSAHLCAKLAGYTPIELNASDTRSKKLVENGMNINNASLDGFISGSKTTNSVGVALTDRSCLIMDEVDGMSAGDRGGVGALNALIKKTKIPIICVANDKNAQKLKPLMSTTFGLSFSKPQASMIRSRIMTIAYKEKMKLPANVVDQLVQGSQSDIRQILNMLSTWKLSNDTMDFDESKALTKMNEKYTIMSPFDITTKVLGPYLFSATSRETLGDKMEYYFQDHSFVPLFIQENYLKSQPAKLRNEDGPDKVLRHLQLMDKAASSISDADLVDGLIHGPEQHWSLMPLHAICSTVRPASFMYGNGVHFGGPNSMSFPQWLGQNSRQNKLSRQLTDVQARMRLKVSGDKAEIRQSYIPALFPHIVKPLADEGASAVDEVIQHMDEYYLSREDWDTIVELGVGDKKDDLILKKIPPAVKTTFTRKYNAADHPIPFHKATDIGKVPKKLAAEPAPDLEEAFDLDEVPEDVSEDERSKDDSDDIGKDKLIQTSKAKKPAAKGTPLGQGRRLDHQTFLGKPPSNGNRPTSPHRIPPISYSYGAPVLGSRSPPKPNSTRERHQQPLADRSDNQEDESALARFARVKQQQNSSASSLNPEKWSVKDTSVNIATAFHQAVEQDMPQTQMNPNSAWASGSRPASTIHRGTSVEYEAQSQSTSQRRLAPPPSRTKATKPLSKNLSQRTIPDSEEEDTQSQIRENGRGKSPMASLLDVAQQGLTKAVFFARQRSQEPENSRENGSYDYSMEEREYQASQQANTSQRSFATHKRNKMSLDNKAYKPSRESEEEEEDDDVSDDGRRRRRKKKKNDNASATLRLPVISQDKRRKRKGKKGGAGGGEDEESESEEGVEERPPSRSASRAGSRAGSVPRYPETFLNVDQGLQHIPEVDEEAGYPDPSFLDTSHDPSSEISKSYSESSFSQPREGVGARLGTLVFNFFSLGMAGFSVIAHILGKVLGMIVDIILVRPAKTVMGINRNAVAAFSKYLFLAVTITSAWYLFQQPIKGLVPNWPSRGPINYTPPSMPAADMAELNKRLQDIEAALSALVFETEQSKVKTENGERSRVELVSRLTKLEGSKTDLNGKVASMEKAIFDGEKEEKRVLSQVKRDMEVLREVVDVLQQRPSSGTSELPEIVSGNDEEARARLKTLEERVGTVEGGVKEALELGKHPVKTDVGSPWWNKLSTGKKGLTIKSSDGQDVTSLIGHLVENAFISFSNKDVIARPDFALFSGGGRVIPSLTSPTFELRPPSITSQVFGWVLGTGYAIGRPPVTALHHELHNGHCWPFAGTEGMLGLSLASPVLIDSFTIDHVAKEVAFDVRSAPREMEVWGLVDGRDNLLKVRDWVMAKEQKRQEALDRGEEVVPEQETGYVQPRWMPNNGGMYVRIAEFAYNVHLDRNVQSFPISEEIKELGVDFGIVVLRVKSNWGRDEFTCLYRLRVHGELVGEIPAPHPPPEESS</sequence>
<dbReference type="EMBL" id="LATX01002462">
    <property type="protein sequence ID" value="KTB28852.1"/>
    <property type="molecule type" value="Genomic_DNA"/>
</dbReference>
<keyword evidence="8" id="KW-0238">DNA-binding</keyword>
<evidence type="ECO:0000313" key="15">
    <source>
        <dbReference type="Proteomes" id="UP000054988"/>
    </source>
</evidence>
<keyword evidence="11" id="KW-0472">Membrane</keyword>
<dbReference type="CDD" id="cd18140">
    <property type="entry name" value="HLD_clamp_RFC"/>
    <property type="match status" value="1"/>
</dbReference>
<dbReference type="InterPro" id="IPR008921">
    <property type="entry name" value="DNA_pol3_clamp-load_cplx_C"/>
</dbReference>
<dbReference type="FunFam" id="3.40.50.10190:FF:000001">
    <property type="entry name" value="Replication factor C subunit 1"/>
    <property type="match status" value="1"/>
</dbReference>
<dbReference type="GO" id="GO:0006271">
    <property type="term" value="P:DNA strand elongation involved in DNA replication"/>
    <property type="evidence" value="ECO:0007669"/>
    <property type="project" value="UniProtKB-ARBA"/>
</dbReference>
<name>A0A0W0EXT4_MONRR</name>
<evidence type="ECO:0000259" key="12">
    <source>
        <dbReference type="PROSITE" id="PS50172"/>
    </source>
</evidence>
<dbReference type="PROSITE" id="PS51469">
    <property type="entry name" value="SUN"/>
    <property type="match status" value="1"/>
</dbReference>
<keyword evidence="11" id="KW-0812">Transmembrane</keyword>
<feature type="domain" description="BRCT" evidence="12">
    <location>
        <begin position="256"/>
        <end position="337"/>
    </location>
</feature>
<comment type="caution">
    <text evidence="14">The sequence shown here is derived from an EMBL/GenBank/DDBJ whole genome shotgun (WGS) entry which is preliminary data.</text>
</comment>
<dbReference type="Gene3D" id="1.20.272.10">
    <property type="match status" value="1"/>
</dbReference>
<dbReference type="SMART" id="SM00382">
    <property type="entry name" value="AAA"/>
    <property type="match status" value="1"/>
</dbReference>
<feature type="region of interest" description="Disordered" evidence="10">
    <location>
        <begin position="364"/>
        <end position="391"/>
    </location>
</feature>
<feature type="domain" description="SUN" evidence="13">
    <location>
        <begin position="1685"/>
        <end position="1897"/>
    </location>
</feature>
<organism evidence="14 15">
    <name type="scientific">Moniliophthora roreri</name>
    <name type="common">Frosty pod rot fungus</name>
    <name type="synonym">Monilia roreri</name>
    <dbReference type="NCBI Taxonomy" id="221103"/>
    <lineage>
        <taxon>Eukaryota</taxon>
        <taxon>Fungi</taxon>
        <taxon>Dikarya</taxon>
        <taxon>Basidiomycota</taxon>
        <taxon>Agaricomycotina</taxon>
        <taxon>Agaricomycetes</taxon>
        <taxon>Agaricomycetidae</taxon>
        <taxon>Agaricales</taxon>
        <taxon>Marasmiineae</taxon>
        <taxon>Marasmiaceae</taxon>
        <taxon>Moniliophthora</taxon>
    </lineage>
</organism>
<keyword evidence="9" id="KW-0539">Nucleus</keyword>
<evidence type="ECO:0000256" key="6">
    <source>
        <dbReference type="ARBA" id="ARBA00022741"/>
    </source>
</evidence>
<dbReference type="InterPro" id="IPR013725">
    <property type="entry name" value="DNA_replication_fac_RFC1_C"/>
</dbReference>
<evidence type="ECO:0000259" key="13">
    <source>
        <dbReference type="PROSITE" id="PS51469"/>
    </source>
</evidence>
<evidence type="ECO:0000313" key="14">
    <source>
        <dbReference type="EMBL" id="KTB28852.1"/>
    </source>
</evidence>
<feature type="compositionally biased region" description="Acidic residues" evidence="10">
    <location>
        <begin position="1239"/>
        <end position="1249"/>
    </location>
</feature>
<dbReference type="InterPro" id="IPR012919">
    <property type="entry name" value="SUN_dom"/>
</dbReference>
<feature type="compositionally biased region" description="Basic and acidic residues" evidence="10">
    <location>
        <begin position="931"/>
        <end position="946"/>
    </location>
</feature>
<feature type="region of interest" description="Disordered" evidence="10">
    <location>
        <begin position="1074"/>
        <end position="1325"/>
    </location>
</feature>
<feature type="region of interest" description="Disordered" evidence="10">
    <location>
        <begin position="913"/>
        <end position="1033"/>
    </location>
</feature>
<dbReference type="SUPFAM" id="SSF52540">
    <property type="entry name" value="P-loop containing nucleoside triphosphate hydrolases"/>
    <property type="match status" value="1"/>
</dbReference>
<dbReference type="GO" id="GO:0003689">
    <property type="term" value="F:DNA clamp loader activity"/>
    <property type="evidence" value="ECO:0007669"/>
    <property type="project" value="InterPro"/>
</dbReference>
<feature type="compositionally biased region" description="Polar residues" evidence="10">
    <location>
        <begin position="1206"/>
        <end position="1218"/>
    </location>
</feature>
<dbReference type="PANTHER" id="PTHR23389:SF6">
    <property type="entry name" value="REPLICATION FACTOR C SUBUNIT 1"/>
    <property type="match status" value="1"/>
</dbReference>
<evidence type="ECO:0000256" key="3">
    <source>
        <dbReference type="ARBA" id="ARBA00020401"/>
    </source>
</evidence>
<protein>
    <recommendedName>
        <fullName evidence="3">Replication factor C subunit 1</fullName>
    </recommendedName>
</protein>
<feature type="compositionally biased region" description="Basic and acidic residues" evidence="10">
    <location>
        <begin position="1012"/>
        <end position="1027"/>
    </location>
</feature>
<gene>
    <name evidence="14" type="ORF">WG66_18556</name>
</gene>
<dbReference type="GO" id="GO:0005524">
    <property type="term" value="F:ATP binding"/>
    <property type="evidence" value="ECO:0007669"/>
    <property type="project" value="UniProtKB-KW"/>
</dbReference>
<feature type="region of interest" description="Disordered" evidence="10">
    <location>
        <begin position="1"/>
        <end position="233"/>
    </location>
</feature>
<feature type="compositionally biased region" description="Basic and acidic residues" evidence="10">
    <location>
        <begin position="1226"/>
        <end position="1238"/>
    </location>
</feature>
<reference evidence="14 15" key="1">
    <citation type="submission" date="2015-12" db="EMBL/GenBank/DDBJ databases">
        <title>Draft genome sequence of Moniliophthora roreri, the causal agent of frosty pod rot of cacao.</title>
        <authorList>
            <person name="Aime M.C."/>
            <person name="Diaz-Valderrama J.R."/>
            <person name="Kijpornyongpan T."/>
            <person name="Phillips-Mora W."/>
        </authorList>
    </citation>
    <scope>NUCLEOTIDE SEQUENCE [LARGE SCALE GENOMIC DNA]</scope>
    <source>
        <strain evidence="14 15">MCA 2952</strain>
    </source>
</reference>
<dbReference type="Pfam" id="PF08519">
    <property type="entry name" value="RFC1"/>
    <property type="match status" value="1"/>
</dbReference>
<dbReference type="InterPro" id="IPR036420">
    <property type="entry name" value="BRCT_dom_sf"/>
</dbReference>
<dbReference type="SUPFAM" id="SSF48019">
    <property type="entry name" value="post-AAA+ oligomerization domain-like"/>
    <property type="match status" value="1"/>
</dbReference>
<proteinExistence type="inferred from homology"/>
<dbReference type="GO" id="GO:0016887">
    <property type="term" value="F:ATP hydrolysis activity"/>
    <property type="evidence" value="ECO:0007669"/>
    <property type="project" value="InterPro"/>
</dbReference>
<accession>A0A0W0EXT4</accession>
<keyword evidence="6" id="KW-0547">Nucleotide-binding</keyword>
<dbReference type="FunFam" id="1.10.8.60:FF:000021">
    <property type="entry name" value="Replication factor C subunit 1"/>
    <property type="match status" value="1"/>
</dbReference>
<dbReference type="InterPro" id="IPR001357">
    <property type="entry name" value="BRCT_dom"/>
</dbReference>
<dbReference type="Pfam" id="PF25361">
    <property type="entry name" value="AAA_lid_RFC1"/>
    <property type="match status" value="1"/>
</dbReference>
<feature type="compositionally biased region" description="Polar residues" evidence="10">
    <location>
        <begin position="1"/>
        <end position="10"/>
    </location>
</feature>
<dbReference type="Pfam" id="PF07738">
    <property type="entry name" value="Sad1_UNC"/>
    <property type="match status" value="2"/>
</dbReference>
<feature type="compositionally biased region" description="Low complexity" evidence="10">
    <location>
        <begin position="59"/>
        <end position="80"/>
    </location>
</feature>
<dbReference type="Gene3D" id="2.60.120.260">
    <property type="entry name" value="Galactose-binding domain-like"/>
    <property type="match status" value="1"/>
</dbReference>
<evidence type="ECO:0000256" key="4">
    <source>
        <dbReference type="ARBA" id="ARBA00022553"/>
    </source>
</evidence>
<dbReference type="Gene3D" id="3.40.50.10190">
    <property type="entry name" value="BRCT domain"/>
    <property type="match status" value="1"/>
</dbReference>
<feature type="compositionally biased region" description="Acidic residues" evidence="10">
    <location>
        <begin position="192"/>
        <end position="203"/>
    </location>
</feature>
<evidence type="ECO:0000256" key="8">
    <source>
        <dbReference type="ARBA" id="ARBA00023125"/>
    </source>
</evidence>
<feature type="compositionally biased region" description="Polar residues" evidence="10">
    <location>
        <begin position="1077"/>
        <end position="1095"/>
    </location>
</feature>
<feature type="compositionally biased region" description="Low complexity" evidence="10">
    <location>
        <begin position="1362"/>
        <end position="1374"/>
    </location>
</feature>
<dbReference type="GO" id="GO:0005634">
    <property type="term" value="C:nucleus"/>
    <property type="evidence" value="ECO:0007669"/>
    <property type="project" value="UniProtKB-SubCell"/>
</dbReference>
<dbReference type="FunFam" id="1.20.272.10:FF:000005">
    <property type="entry name" value="Replication factor C subunit 1"/>
    <property type="match status" value="1"/>
</dbReference>
<dbReference type="InterPro" id="IPR027417">
    <property type="entry name" value="P-loop_NTPase"/>
</dbReference>
<dbReference type="InterPro" id="IPR003593">
    <property type="entry name" value="AAA+_ATPase"/>
</dbReference>
<comment type="similarity">
    <text evidence="2">Belongs to the activator 1 large subunit family.</text>
</comment>
<dbReference type="Gene3D" id="1.10.8.60">
    <property type="match status" value="1"/>
</dbReference>
<keyword evidence="4" id="KW-0597">Phosphoprotein</keyword>
<feature type="compositionally biased region" description="Polar residues" evidence="10">
    <location>
        <begin position="1131"/>
        <end position="1140"/>
    </location>
</feature>
<dbReference type="FunFam" id="3.40.50.300:FF:000395">
    <property type="entry name" value="Replication factor C subunit 1"/>
    <property type="match status" value="1"/>
</dbReference>
<evidence type="ECO:0000256" key="10">
    <source>
        <dbReference type="SAM" id="MobiDB-lite"/>
    </source>
</evidence>